<dbReference type="Proteomes" id="UP001174136">
    <property type="component" value="Unassembled WGS sequence"/>
</dbReference>
<keyword evidence="6" id="KW-0964">Secreted</keyword>
<evidence type="ECO:0000256" key="12">
    <source>
        <dbReference type="ARBA" id="ARBA00022801"/>
    </source>
</evidence>
<dbReference type="SMART" id="SM00120">
    <property type="entry name" value="HX"/>
    <property type="match status" value="12"/>
</dbReference>
<feature type="disulfide bond" evidence="26">
    <location>
        <begin position="303"/>
        <end position="330"/>
    </location>
</feature>
<evidence type="ECO:0000256" key="23">
    <source>
        <dbReference type="ARBA" id="ARBA00045780"/>
    </source>
</evidence>
<evidence type="ECO:0000256" key="6">
    <source>
        <dbReference type="ARBA" id="ARBA00022525"/>
    </source>
</evidence>
<evidence type="ECO:0000256" key="24">
    <source>
        <dbReference type="ARBA" id="ARBA00062173"/>
    </source>
</evidence>
<feature type="compositionally biased region" description="Low complexity" evidence="28">
    <location>
        <begin position="1809"/>
        <end position="1824"/>
    </location>
</feature>
<keyword evidence="12" id="KW-0378">Hydrolase</keyword>
<feature type="domain" description="Fibronectin type-II" evidence="30">
    <location>
        <begin position="1563"/>
        <end position="1611"/>
    </location>
</feature>
<dbReference type="GO" id="GO:0005615">
    <property type="term" value="C:extracellular space"/>
    <property type="evidence" value="ECO:0007669"/>
    <property type="project" value="TreeGrafter"/>
</dbReference>
<feature type="disulfide bond" evidence="26">
    <location>
        <begin position="1640"/>
        <end position="1666"/>
    </location>
</feature>
<keyword evidence="16" id="KW-0177">Collagen degradation</keyword>
<evidence type="ECO:0000256" key="28">
    <source>
        <dbReference type="SAM" id="MobiDB-lite"/>
    </source>
</evidence>
<evidence type="ECO:0000256" key="25">
    <source>
        <dbReference type="PIRSR" id="PIRSR621190-2"/>
    </source>
</evidence>
<feature type="binding site" description="in inhibited form" evidence="25">
    <location>
        <position position="753"/>
    </location>
    <ligand>
        <name>Zn(2+)</name>
        <dbReference type="ChEBI" id="CHEBI:29105"/>
        <label>2</label>
        <note>catalytic</note>
    </ligand>
</feature>
<comment type="catalytic activity">
    <reaction evidence="1">
        <text>Cleavage of gelatin types I and V and collagen types IV and V.</text>
        <dbReference type="EC" id="3.4.24.35"/>
    </reaction>
</comment>
<dbReference type="CDD" id="cd04278">
    <property type="entry name" value="ZnMc_MMP"/>
    <property type="match status" value="3"/>
</dbReference>
<feature type="binding site" evidence="25">
    <location>
        <position position="1184"/>
    </location>
    <ligand>
        <name>Ca(2+)</name>
        <dbReference type="ChEBI" id="CHEBI:29108"/>
        <label>5</label>
    </ligand>
</feature>
<keyword evidence="18 26" id="KW-1015">Disulfide bond</keyword>
<dbReference type="InterPro" id="IPR018487">
    <property type="entry name" value="Hemopexin-like_repeat"/>
</dbReference>
<dbReference type="SUPFAM" id="SSF55486">
    <property type="entry name" value="Metalloproteases ('zincins'), catalytic domain"/>
    <property type="match status" value="3"/>
</dbReference>
<keyword evidence="15" id="KW-0482">Metalloprotease</keyword>
<feature type="binding site" evidence="25">
    <location>
        <position position="844"/>
    </location>
    <ligand>
        <name>Zn(2+)</name>
        <dbReference type="ChEBI" id="CHEBI:29105"/>
        <label>1</label>
    </ligand>
</feature>
<feature type="disulfide bond" evidence="26">
    <location>
        <begin position="956"/>
        <end position="983"/>
    </location>
</feature>
<dbReference type="FunFam" id="2.110.10.10:FF:000002">
    <property type="entry name" value="Matrix metallopeptidase 3"/>
    <property type="match status" value="3"/>
</dbReference>
<dbReference type="GO" id="GO:0006508">
    <property type="term" value="P:proteolysis"/>
    <property type="evidence" value="ECO:0007669"/>
    <property type="project" value="UniProtKB-KW"/>
</dbReference>
<feature type="disulfide bond" evidence="26">
    <location>
        <begin position="884"/>
        <end position="910"/>
    </location>
</feature>
<evidence type="ECO:0000256" key="18">
    <source>
        <dbReference type="ARBA" id="ARBA00023157"/>
    </source>
</evidence>
<dbReference type="InterPro" id="IPR033739">
    <property type="entry name" value="M10A_MMP"/>
</dbReference>
<feature type="repeat" description="Hemopexin" evidence="27">
    <location>
        <begin position="1831"/>
        <end position="1876"/>
    </location>
</feature>
<feature type="signal peptide" evidence="29">
    <location>
        <begin position="1"/>
        <end position="20"/>
    </location>
</feature>
<dbReference type="Gene3D" id="2.10.10.10">
    <property type="entry name" value="Fibronectin, type II, collagen-binding"/>
    <property type="match status" value="8"/>
</dbReference>
<evidence type="ECO:0000313" key="32">
    <source>
        <dbReference type="Proteomes" id="UP001174136"/>
    </source>
</evidence>
<feature type="region of interest" description="Disordered" evidence="28">
    <location>
        <begin position="1096"/>
        <end position="1123"/>
    </location>
</feature>
<keyword evidence="14 25" id="KW-0106">Calcium</keyword>
<dbReference type="GO" id="GO:0031012">
    <property type="term" value="C:extracellular matrix"/>
    <property type="evidence" value="ECO:0007669"/>
    <property type="project" value="InterPro"/>
</dbReference>
<proteinExistence type="inferred from homology"/>
<comment type="subunit">
    <text evidence="24">Exists as monomer or homodimer; disulfide-linked. Also exists as heterodimer with LCN2. Macrophages and transformed cell lines produce only the monomeric form. Interacts with ECM1.</text>
</comment>
<dbReference type="InterPro" id="IPR001818">
    <property type="entry name" value="Pept_M10_metallopeptidase"/>
</dbReference>
<dbReference type="EC" id="3.4.24.35" evidence="4"/>
<dbReference type="PROSITE" id="PS51092">
    <property type="entry name" value="FN2_2"/>
    <property type="match status" value="9"/>
</dbReference>
<dbReference type="GO" id="GO:0008270">
    <property type="term" value="F:zinc ion binding"/>
    <property type="evidence" value="ECO:0007669"/>
    <property type="project" value="InterPro"/>
</dbReference>
<dbReference type="PROSITE" id="PS51642">
    <property type="entry name" value="HEMOPEXIN_2"/>
    <property type="match status" value="11"/>
</dbReference>
<feature type="disulfide bond" evidence="26">
    <location>
        <begin position="1712"/>
        <end position="1739"/>
    </location>
</feature>
<dbReference type="Pfam" id="PF00413">
    <property type="entry name" value="Peptidase_M10"/>
    <property type="match status" value="6"/>
</dbReference>
<feature type="repeat" description="Hemopexin" evidence="27">
    <location>
        <begin position="526"/>
        <end position="570"/>
    </location>
</feature>
<feature type="binding site" evidence="25">
    <location>
        <position position="1138"/>
    </location>
    <ligand>
        <name>Ca(2+)</name>
        <dbReference type="ChEBI" id="CHEBI:29108"/>
        <label>5</label>
    </ligand>
</feature>
<evidence type="ECO:0000256" key="1">
    <source>
        <dbReference type="ARBA" id="ARBA00001425"/>
    </source>
</evidence>
<evidence type="ECO:0000256" key="21">
    <source>
        <dbReference type="ARBA" id="ARBA00032382"/>
    </source>
</evidence>
<evidence type="ECO:0000256" key="7">
    <source>
        <dbReference type="ARBA" id="ARBA00022530"/>
    </source>
</evidence>
<feature type="domain" description="Fibronectin type-II" evidence="30">
    <location>
        <begin position="342"/>
        <end position="390"/>
    </location>
</feature>
<evidence type="ECO:0000256" key="16">
    <source>
        <dbReference type="ARBA" id="ARBA00023105"/>
    </source>
</evidence>
<feature type="repeat" description="Hemopexin" evidence="27">
    <location>
        <begin position="1923"/>
        <end position="1970"/>
    </location>
</feature>
<keyword evidence="32" id="KW-1185">Reference proteome</keyword>
<feature type="binding site" evidence="25">
    <location>
        <position position="819"/>
    </location>
    <ligand>
        <name>Ca(2+)</name>
        <dbReference type="ChEBI" id="CHEBI:29108"/>
        <label>2</label>
    </ligand>
</feature>
<feature type="compositionally biased region" description="Low complexity" evidence="28">
    <location>
        <begin position="1113"/>
        <end position="1123"/>
    </location>
</feature>
<keyword evidence="13 25" id="KW-0862">Zinc</keyword>
<feature type="chain" id="PRO_5041359384" description="Matrix metalloproteinase-9" evidence="29">
    <location>
        <begin position="21"/>
        <end position="2023"/>
    </location>
</feature>
<feature type="disulfide bond" evidence="26">
    <location>
        <begin position="289"/>
        <end position="315"/>
    </location>
</feature>
<keyword evidence="7" id="KW-0272">Extracellular matrix</keyword>
<dbReference type="PROSITE" id="PS00023">
    <property type="entry name" value="FN2_1"/>
    <property type="match status" value="3"/>
</dbReference>
<feature type="domain" description="Fibronectin type-II" evidence="30">
    <location>
        <begin position="226"/>
        <end position="274"/>
    </location>
</feature>
<evidence type="ECO:0000256" key="5">
    <source>
        <dbReference type="ARBA" id="ARBA00013698"/>
    </source>
</evidence>
<comment type="subcellular location">
    <subcellularLocation>
        <location evidence="2">Secreted</location>
        <location evidence="2">Extracellular space</location>
        <location evidence="2">Extracellular matrix</location>
    </subcellularLocation>
</comment>
<feature type="disulfide bond" evidence="26">
    <location>
        <begin position="1582"/>
        <end position="1609"/>
    </location>
</feature>
<dbReference type="InterPro" id="IPR000562">
    <property type="entry name" value="FN_type2_dom"/>
</dbReference>
<feature type="disulfide bond" evidence="26">
    <location>
        <begin position="1568"/>
        <end position="1594"/>
    </location>
</feature>
<dbReference type="GO" id="GO:0030574">
    <property type="term" value="P:collagen catabolic process"/>
    <property type="evidence" value="ECO:0007669"/>
    <property type="project" value="UniProtKB-KW"/>
</dbReference>
<evidence type="ECO:0000256" key="17">
    <source>
        <dbReference type="ARBA" id="ARBA00023145"/>
    </source>
</evidence>
<dbReference type="InterPro" id="IPR036365">
    <property type="entry name" value="PGBD-like_sf"/>
</dbReference>
<feature type="binding site" evidence="25">
    <location>
        <position position="1182"/>
    </location>
    <ligand>
        <name>Ca(2+)</name>
        <dbReference type="ChEBI" id="CHEBI:29108"/>
        <label>4</label>
    </ligand>
</feature>
<feature type="binding site" evidence="25">
    <location>
        <position position="837"/>
    </location>
    <ligand>
        <name>Ca(2+)</name>
        <dbReference type="ChEBI" id="CHEBI:29108"/>
        <label>3</label>
    </ligand>
</feature>
<feature type="domain" description="Fibronectin type-II" evidence="30">
    <location>
        <begin position="879"/>
        <end position="927"/>
    </location>
</feature>
<gene>
    <name evidence="31" type="primary">MMP9</name>
    <name evidence="31" type="ORF">N1851_013908</name>
</gene>
<dbReference type="InterPro" id="IPR021158">
    <property type="entry name" value="Pept_M10A_Zn_BS"/>
</dbReference>
<dbReference type="SUPFAM" id="SSF50923">
    <property type="entry name" value="Hemopexin-like domain"/>
    <property type="match status" value="3"/>
</dbReference>
<feature type="binding site" evidence="25">
    <location>
        <position position="785"/>
    </location>
    <ligand>
        <name>Ca(2+)</name>
        <dbReference type="ChEBI" id="CHEBI:29108"/>
        <label>1</label>
    </ligand>
</feature>
<feature type="domain" description="Fibronectin type-II" evidence="30">
    <location>
        <begin position="1635"/>
        <end position="1683"/>
    </location>
</feature>
<dbReference type="PANTHER" id="PTHR10201:SF30">
    <property type="entry name" value="MATRIX METALLOPROTEINASE-9"/>
    <property type="match status" value="1"/>
</dbReference>
<feature type="domain" description="Fibronectin type-II" evidence="30">
    <location>
        <begin position="995"/>
        <end position="1043"/>
    </location>
</feature>
<dbReference type="SUPFAM" id="SSF57440">
    <property type="entry name" value="Kringle-like"/>
    <property type="match status" value="9"/>
</dbReference>
<feature type="disulfide bond" evidence="26">
    <location>
        <begin position="898"/>
        <end position="925"/>
    </location>
</feature>
<dbReference type="FunFam" id="3.40.390.10:FF:000010">
    <property type="entry name" value="72 kDa type IV collagenase"/>
    <property type="match status" value="3"/>
</dbReference>
<dbReference type="PRINTS" id="PR00013">
    <property type="entry name" value="FNTYPEII"/>
</dbReference>
<dbReference type="SMART" id="SM00059">
    <property type="entry name" value="FN2"/>
    <property type="match status" value="9"/>
</dbReference>
<dbReference type="InterPro" id="IPR002477">
    <property type="entry name" value="Peptidoglycan-bd-like"/>
</dbReference>
<comment type="function">
    <text evidence="23">Matrix metalloproteinase that plays an essential role in local proteolysis of the extracellular matrix and in leukocyte migration. Could play a role in bone osteoclastic resorption. Cleaves KiSS1 at a Gly-|-Leu bond. Cleaves NINJ1 to generate the Secreted ninjurin-1 form. Cleaves type IV and type V collagen into large C-terminal three quarter fragments and shorter N-terminal one quarter fragments. Degrades fibronectin but not laminin or Pz-peptide.</text>
</comment>
<dbReference type="PANTHER" id="PTHR10201">
    <property type="entry name" value="MATRIX METALLOPROTEINASE"/>
    <property type="match status" value="1"/>
</dbReference>
<feature type="binding site" evidence="25">
    <location>
        <position position="862"/>
    </location>
    <ligand>
        <name>Ca(2+)</name>
        <dbReference type="ChEBI" id="CHEBI:29108"/>
        <label>1</label>
    </ligand>
</feature>
<evidence type="ECO:0000256" key="10">
    <source>
        <dbReference type="ARBA" id="ARBA00022729"/>
    </source>
</evidence>
<dbReference type="Gene3D" id="3.40.390.10">
    <property type="entry name" value="Collagenase (Catalytic Domain)"/>
    <property type="match status" value="4"/>
</dbReference>
<dbReference type="InterPro" id="IPR024079">
    <property type="entry name" value="MetalloPept_cat_dom_sf"/>
</dbReference>
<keyword evidence="10 29" id="KW-0732">Signal</keyword>
<evidence type="ECO:0000313" key="31">
    <source>
        <dbReference type="EMBL" id="KAK0146790.1"/>
    </source>
</evidence>
<dbReference type="Pfam" id="PF01471">
    <property type="entry name" value="PG_binding_1"/>
    <property type="match status" value="3"/>
</dbReference>
<feature type="binding site" evidence="25">
    <location>
        <position position="1136"/>
    </location>
    <ligand>
        <name>Ca(2+)</name>
        <dbReference type="ChEBI" id="CHEBI:29108"/>
        <label>4</label>
    </ligand>
</feature>
<feature type="disulfide bond" evidence="26">
    <location>
        <begin position="245"/>
        <end position="272"/>
    </location>
</feature>
<keyword evidence="8" id="KW-0645">Protease</keyword>
<evidence type="ECO:0000256" key="29">
    <source>
        <dbReference type="SAM" id="SignalP"/>
    </source>
</evidence>
<dbReference type="EMBL" id="JAOPHQ010002559">
    <property type="protein sequence ID" value="KAK0146790.1"/>
    <property type="molecule type" value="Genomic_DNA"/>
</dbReference>
<evidence type="ECO:0000256" key="27">
    <source>
        <dbReference type="PROSITE-ProRule" id="PRU01011"/>
    </source>
</evidence>
<feature type="domain" description="Fibronectin type-II" evidence="30">
    <location>
        <begin position="937"/>
        <end position="985"/>
    </location>
</feature>
<dbReference type="GO" id="GO:0004222">
    <property type="term" value="F:metalloendopeptidase activity"/>
    <property type="evidence" value="ECO:0007669"/>
    <property type="project" value="UniProtKB-EC"/>
</dbReference>
<feature type="binding site" evidence="25">
    <location>
        <position position="859"/>
    </location>
    <ligand>
        <name>Ca(2+)</name>
        <dbReference type="ChEBI" id="CHEBI:29108"/>
        <label>3</label>
    </ligand>
</feature>
<keyword evidence="17" id="KW-0865">Zymogen</keyword>
<dbReference type="InterPro" id="IPR021190">
    <property type="entry name" value="Pept_M10A"/>
</dbReference>
<evidence type="ECO:0000256" key="26">
    <source>
        <dbReference type="PROSITE-ProRule" id="PRU00479"/>
    </source>
</evidence>
<evidence type="ECO:0000256" key="20">
    <source>
        <dbReference type="ARBA" id="ARBA00030375"/>
    </source>
</evidence>
<organism evidence="31 32">
    <name type="scientific">Merluccius polli</name>
    <name type="common">Benguela hake</name>
    <name type="synonym">Merluccius cadenati</name>
    <dbReference type="NCBI Taxonomy" id="89951"/>
    <lineage>
        <taxon>Eukaryota</taxon>
        <taxon>Metazoa</taxon>
        <taxon>Chordata</taxon>
        <taxon>Craniata</taxon>
        <taxon>Vertebrata</taxon>
        <taxon>Euteleostomi</taxon>
        <taxon>Actinopterygii</taxon>
        <taxon>Neopterygii</taxon>
        <taxon>Teleostei</taxon>
        <taxon>Neoteleostei</taxon>
        <taxon>Acanthomorphata</taxon>
        <taxon>Zeiogadaria</taxon>
        <taxon>Gadariae</taxon>
        <taxon>Gadiformes</taxon>
        <taxon>Gadoidei</taxon>
        <taxon>Merlucciidae</taxon>
        <taxon>Merluccius</taxon>
    </lineage>
</organism>
<feature type="binding site" evidence="25">
    <location>
        <position position="831"/>
    </location>
    <ligand>
        <name>Zn(2+)</name>
        <dbReference type="ChEBI" id="CHEBI:29105"/>
        <label>1</label>
    </ligand>
</feature>
<evidence type="ECO:0000256" key="15">
    <source>
        <dbReference type="ARBA" id="ARBA00023049"/>
    </source>
</evidence>
<feature type="disulfide bond" evidence="26">
    <location>
        <begin position="361"/>
        <end position="388"/>
    </location>
</feature>
<evidence type="ECO:0000256" key="11">
    <source>
        <dbReference type="ARBA" id="ARBA00022737"/>
    </source>
</evidence>
<feature type="repeat" description="Hemopexin" evidence="27">
    <location>
        <begin position="480"/>
        <end position="525"/>
    </location>
</feature>
<dbReference type="CDD" id="cd00062">
    <property type="entry name" value="FN2"/>
    <property type="match status" value="9"/>
</dbReference>
<feature type="region of interest" description="Disordered" evidence="28">
    <location>
        <begin position="1323"/>
        <end position="1342"/>
    </location>
</feature>
<feature type="compositionally biased region" description="Low complexity" evidence="28">
    <location>
        <begin position="1330"/>
        <end position="1342"/>
    </location>
</feature>
<keyword evidence="19" id="KW-0325">Glycoprotein</keyword>
<dbReference type="Pfam" id="PF00040">
    <property type="entry name" value="fn2"/>
    <property type="match status" value="6"/>
</dbReference>
<keyword evidence="11" id="KW-0677">Repeat</keyword>
<feature type="domain" description="Fibronectin type-II" evidence="30">
    <location>
        <begin position="284"/>
        <end position="332"/>
    </location>
</feature>
<evidence type="ECO:0000256" key="19">
    <source>
        <dbReference type="ARBA" id="ARBA00023180"/>
    </source>
</evidence>
<feature type="disulfide bond" evidence="26">
    <location>
        <begin position="1698"/>
        <end position="1724"/>
    </location>
</feature>
<feature type="binding site" evidence="25">
    <location>
        <position position="860"/>
    </location>
    <ligand>
        <name>Ca(2+)</name>
        <dbReference type="ChEBI" id="CHEBI:29108"/>
        <label>1</label>
    </ligand>
</feature>
<dbReference type="SUPFAM" id="SSF47090">
    <property type="entry name" value="PGBD-like"/>
    <property type="match status" value="3"/>
</dbReference>
<protein>
    <recommendedName>
        <fullName evidence="5">Matrix metalloproteinase-9</fullName>
        <ecNumber evidence="4">3.4.24.35</ecNumber>
    </recommendedName>
    <alternativeName>
        <fullName evidence="20">92 kDa gelatinase</fullName>
    </alternativeName>
    <alternativeName>
        <fullName evidence="21">92 kDa type IV collagenase</fullName>
    </alternativeName>
    <alternativeName>
        <fullName evidence="22">Gelatinase B</fullName>
    </alternativeName>
</protein>
<dbReference type="InterPro" id="IPR036943">
    <property type="entry name" value="FN_type2_sf"/>
</dbReference>
<feature type="compositionally biased region" description="Pro residues" evidence="28">
    <location>
        <begin position="1101"/>
        <end position="1112"/>
    </location>
</feature>
<feature type="disulfide bond" evidence="26">
    <location>
        <begin position="347"/>
        <end position="373"/>
    </location>
</feature>
<evidence type="ECO:0000256" key="14">
    <source>
        <dbReference type="ARBA" id="ARBA00022837"/>
    </source>
</evidence>
<accession>A0AA47MV92</accession>
<dbReference type="FunFam" id="2.10.10.10:FF:000001">
    <property type="entry name" value="Fibronectin 1a isoform 1"/>
    <property type="match status" value="9"/>
</dbReference>
<feature type="disulfide bond" evidence="26">
    <location>
        <begin position="1654"/>
        <end position="1681"/>
    </location>
</feature>
<dbReference type="Gene3D" id="2.110.10.10">
    <property type="entry name" value="Hemopexin-like domain"/>
    <property type="match status" value="3"/>
</dbReference>
<feature type="domain" description="Fibronectin type-II" evidence="30">
    <location>
        <begin position="1693"/>
        <end position="1741"/>
    </location>
</feature>
<feature type="repeat" description="Hemopexin" evidence="27">
    <location>
        <begin position="1877"/>
        <end position="1921"/>
    </location>
</feature>
<dbReference type="PROSITE" id="PS00546">
    <property type="entry name" value="CYSTEINE_SWITCH"/>
    <property type="match status" value="3"/>
</dbReference>
<evidence type="ECO:0000256" key="13">
    <source>
        <dbReference type="ARBA" id="ARBA00022833"/>
    </source>
</evidence>
<keyword evidence="9 25" id="KW-0479">Metal-binding</keyword>
<feature type="disulfide bond" evidence="26">
    <location>
        <begin position="231"/>
        <end position="257"/>
    </location>
</feature>
<comment type="caution">
    <text evidence="31">The sequence shown here is derived from an EMBL/GenBank/DDBJ whole genome shotgun (WGS) entry which is preliminary data.</text>
</comment>
<dbReference type="CDD" id="cd00094">
    <property type="entry name" value="HX"/>
    <property type="match status" value="3"/>
</dbReference>
<feature type="binding site" evidence="25">
    <location>
        <position position="857"/>
    </location>
    <ligand>
        <name>Zn(2+)</name>
        <dbReference type="ChEBI" id="CHEBI:29105"/>
        <label>1</label>
    </ligand>
</feature>
<evidence type="ECO:0000256" key="4">
    <source>
        <dbReference type="ARBA" id="ARBA00012395"/>
    </source>
</evidence>
<feature type="repeat" description="Hemopexin" evidence="27">
    <location>
        <begin position="572"/>
        <end position="619"/>
    </location>
</feature>
<comment type="cofactor">
    <cofactor evidence="25">
        <name>Zn(2+)</name>
        <dbReference type="ChEBI" id="CHEBI:29105"/>
    </cofactor>
    <text evidence="25">Binds 2 Zn(2+) ions per subunit.</text>
</comment>
<feature type="binding site" evidence="25">
    <location>
        <position position="1278"/>
    </location>
    <ligand>
        <name>Ca(2+)</name>
        <dbReference type="ChEBI" id="CHEBI:29108"/>
        <label>5</label>
    </ligand>
</feature>
<feature type="repeat" description="Hemopexin" evidence="27">
    <location>
        <begin position="1178"/>
        <end position="1222"/>
    </location>
</feature>
<dbReference type="InterPro" id="IPR036375">
    <property type="entry name" value="Hemopexin-like_dom_sf"/>
</dbReference>
<dbReference type="InterPro" id="IPR006026">
    <property type="entry name" value="Peptidase_Metallo"/>
</dbReference>
<feature type="region of interest" description="Disordered" evidence="28">
    <location>
        <begin position="1791"/>
        <end position="1824"/>
    </location>
</feature>
<feature type="binding site" evidence="25">
    <location>
        <position position="862"/>
    </location>
    <ligand>
        <name>Ca(2+)</name>
        <dbReference type="ChEBI" id="CHEBI:29108"/>
        <label>3</label>
    </ligand>
</feature>
<feature type="binding site" evidence="25">
    <location>
        <position position="885"/>
    </location>
    <ligand>
        <name>Zn(2+)</name>
        <dbReference type="ChEBI" id="CHEBI:29105"/>
        <label>2</label>
        <note>catalytic</note>
    </ligand>
</feature>
<feature type="binding site" evidence="25">
    <location>
        <position position="836"/>
    </location>
    <ligand>
        <name>Ca(2+)</name>
        <dbReference type="ChEBI" id="CHEBI:29108"/>
        <label>3</label>
    </ligand>
</feature>
<evidence type="ECO:0000256" key="8">
    <source>
        <dbReference type="ARBA" id="ARBA00022670"/>
    </source>
</evidence>
<evidence type="ECO:0000256" key="2">
    <source>
        <dbReference type="ARBA" id="ARBA00004498"/>
    </source>
</evidence>
<feature type="binding site" evidence="25">
    <location>
        <position position="829"/>
    </location>
    <ligand>
        <name>Zn(2+)</name>
        <dbReference type="ChEBI" id="CHEBI:29105"/>
        <label>1</label>
    </ligand>
</feature>
<reference evidence="31" key="1">
    <citation type="journal article" date="2023" name="Front. Mar. Sci.">
        <title>A new Merluccius polli reference genome to investigate the effects of global change in West African waters.</title>
        <authorList>
            <person name="Mateo J.L."/>
            <person name="Blanco-Fernandez C."/>
            <person name="Garcia-Vazquez E."/>
            <person name="Machado-Schiaffino G."/>
        </authorList>
    </citation>
    <scope>NUCLEOTIDE SEQUENCE</scope>
    <source>
        <strain evidence="31">C29</strain>
        <tissue evidence="31">Fin</tissue>
    </source>
</reference>
<dbReference type="InterPro" id="IPR000585">
    <property type="entry name" value="Hemopexin-like_dom"/>
</dbReference>
<dbReference type="InterPro" id="IPR013806">
    <property type="entry name" value="Kringle-like"/>
</dbReference>
<evidence type="ECO:0000256" key="3">
    <source>
        <dbReference type="ARBA" id="ARBA00010370"/>
    </source>
</evidence>
<dbReference type="GO" id="GO:0030198">
    <property type="term" value="P:extracellular matrix organization"/>
    <property type="evidence" value="ECO:0007669"/>
    <property type="project" value="TreeGrafter"/>
</dbReference>
<feature type="repeat" description="Hemopexin" evidence="27">
    <location>
        <begin position="620"/>
        <end position="666"/>
    </location>
</feature>
<evidence type="ECO:0000256" key="9">
    <source>
        <dbReference type="ARBA" id="ARBA00022723"/>
    </source>
</evidence>
<comment type="similarity">
    <text evidence="3">Belongs to the peptidase M10A family.</text>
</comment>
<feature type="disulfide bond" evidence="26">
    <location>
        <begin position="942"/>
        <end position="968"/>
    </location>
</feature>
<dbReference type="PRINTS" id="PR00138">
    <property type="entry name" value="MATRIXIN"/>
</dbReference>
<feature type="compositionally biased region" description="Pro residues" evidence="28">
    <location>
        <begin position="1799"/>
        <end position="1808"/>
    </location>
</feature>
<evidence type="ECO:0000256" key="22">
    <source>
        <dbReference type="ARBA" id="ARBA00033338"/>
    </source>
</evidence>
<dbReference type="SMART" id="SM00235">
    <property type="entry name" value="ZnMc"/>
    <property type="match status" value="3"/>
</dbReference>
<name>A0AA47MV92_MERPO</name>
<feature type="repeat" description="Hemopexin" evidence="27">
    <location>
        <begin position="1971"/>
        <end position="2014"/>
    </location>
</feature>
<feature type="binding site" evidence="25">
    <location>
        <position position="855"/>
    </location>
    <ligand>
        <name>Ca(2+)</name>
        <dbReference type="ChEBI" id="CHEBI:29108"/>
        <label>2</label>
    </ligand>
</feature>
<comment type="cofactor">
    <cofactor evidence="25">
        <name>Ca(2+)</name>
        <dbReference type="ChEBI" id="CHEBI:29108"/>
    </cofactor>
    <text evidence="25">Can bind about 5 Ca(2+) ions per subunit.</text>
</comment>
<sequence>MGSAAIALLVLGMCTMETWSLPVKSVFVTFPGDVIKNMTDMEMADNYLKRFGYMETLQRSGFESMVSTTRALKRLQRQMGLEETGLLDKTTLDTMKQPRCGVPDVRSYKTFDGDLKWDHHDITYRILNYSPDMDASLTDDAFARAFKVWSDVTPLTFRRLYDGDADIMISFGKANHGDPYPFDGKNGLLAHAYPPGEGIQGDAHFDDDEFWTLGRGTVVKTLYGNAEGALCHFPFIFSGQTYSSCTTDGRSDNLPWCSTTANFETDQKYGFCPSELLYTFGGNSDEKPCVFPFIFLGETYDRCTTEGRSDGYRWCSTTDNFDTDKKFGFCPSRDTAVIGGNSEGEPCHFPFQFQGKTYDACTGEGRQDGRLWCATTDNFDTDTKWGFCNDDGYSLFLVAAHEFGHALGLDHSDVKEALMFPMYSYIENFSLHEDDVEGIQYLYGPKTGPDPNPPGPTPVTTDPISTTTTPVDPTSDVCQVTTFDTITEIGKELHFFKDGSYWKMSSNDKAGVKGPFTMSERWPALPATIDSAFEDMQTKKLYFFAGTQFWVYTGKKVLGPRSIEKMGLPSSVQRVEGSLQRGKGTVLLFSGDNYWRLNVKELKMDKGYPRVTDSIFSGVPKDVHDVFQHKGHMYFCRDRFYWRMNSRRQVDQVGYIKYDLLKFLGMCTMETWSLPVKSVFVTFPGDVIKNMTDVEMTDNYLKRFGYMETLQRSGFKSMVSTTRALKRLQRQMGLEETGRLDKTTLDTMKQPRCGVPDIRSYKTFNGDLKWDHHDITYRILNYSPDMDASLTDDAFARAFKVWSDVTPLTFRRLYDGDADIMISFGKANHGDPYPFDGKNGFLAHAYPPGEGIQGDAHFDDDEFWTLGRGTVVKTRYGNAEGALCHFPFIFSGQSYSSCTTDGRADNLPWCSTTANFEMDQKYGFCPSELLYTFGGNSDEKPCVFPFIFLGETYDSCTTEGRNDGYRWCSTTDNFDTDKKFGFCPSRDTAVIGGNSEGEPCHFPFQFQGKTYDSCTGEGRQDGRLWCATTDNFDTDTKWGFCNDDGYSLFLVAAHEFGHALGLDHSDVKEALMFPIYSYIENFSLHEDDVEGIQYLYGPKSGPDPNPPGPTPVTDPISTTTTPVDPTSDVCQVTTFDTITEIGKKLHFFKDGYYWKMSSNDKAGVKGPFAMSERWPALPATIDSAFEDMQTKKLYFFAGTQFWVYIGKKVLGPRSIEKLGLPSSVQRVEGSLQRVKGTVLLFSGENYWRLSVKELKMDKGYPRITDSIFSGVPKDVHSVFQHKGYMYFCSDGFYWRMNSSRKVVHIGFIKYDLLKLMDLEENEVESSSDAGPSGLEEPSESGMGMESSEAIVASFGDVHNGNSVFVTFPGDVIKNMTDVEMADNYLKRFGYMETLQRSGFESMVSTTRALKRLQRQMGLEETGLLDKTTLDTMKQPRCGVPDVRSYKTFDGDLKWDHHDITYRILNYSPDMDASSTDDAFARAFKVWSDVTPLTFRRLYDGDADIMISFGKANHGDPYPFDGQNGFLAHAYPPGEGIQGDAHFDDDEFWTLGRGTVVRTLYGNAEGALCHFPFVFLGQTYSSCTTDGRADNLPWCSTTADFERDQKYGFCPSERKTGTGYALGWLGHVLYTFGGNGDEKPCVFPFTFLGERYDGCTAEGRSDGYRWCATTGDFDTDKKFGFCPSRDTAVIGGNSEGEPCHFPFQFQGKTYDACTGEGRQDGRLWCATTDNFDTDTKWGFCNDNGYSLFLVAAHEFGHALGLDHSDVKEALMFPMYSYIENFSLHEDDVEGIQNLYGPKTGPDPNPPGPTPVTTDPISTTTTPADPTSDVCQVTTFDTITEIGKELHFFKDGSYWKMSSNDKAGVKGPFTMSERWPALPATIDSAFEDMQTKKLYFFAGTQFWVYTGKNVLGPRSIEKMGLPSSVQRVEGSLQRVKGTVLLFSGENYWRLSVKELKMDKGYPRVADSIFSGVPNDVHDVFQHKGHMYFCSDAFYWRMNSRRQVDHVGYIKYDLLKCSDASGLRTD</sequence>
<evidence type="ECO:0000259" key="30">
    <source>
        <dbReference type="PROSITE" id="PS51092"/>
    </source>
</evidence>
<feature type="repeat" description="Hemopexin" evidence="27">
    <location>
        <begin position="1224"/>
        <end position="1271"/>
    </location>
</feature>
<dbReference type="Pfam" id="PF00045">
    <property type="entry name" value="Hemopexin"/>
    <property type="match status" value="9"/>
</dbReference>
<feature type="disulfide bond" evidence="26">
    <location>
        <begin position="1000"/>
        <end position="1026"/>
    </location>
</feature>
<feature type="disulfide bond" evidence="26">
    <location>
        <begin position="1014"/>
        <end position="1041"/>
    </location>
</feature>
<feature type="repeat" description="Hemopexin" evidence="27">
    <location>
        <begin position="1132"/>
        <end position="1177"/>
    </location>
</feature>